<dbReference type="InterPro" id="IPR050109">
    <property type="entry name" value="HTH-type_TetR-like_transc_reg"/>
</dbReference>
<keyword evidence="3" id="KW-0804">Transcription</keyword>
<evidence type="ECO:0000256" key="2">
    <source>
        <dbReference type="ARBA" id="ARBA00023125"/>
    </source>
</evidence>
<proteinExistence type="predicted"/>
<dbReference type="PANTHER" id="PTHR30055">
    <property type="entry name" value="HTH-TYPE TRANSCRIPTIONAL REGULATOR RUTR"/>
    <property type="match status" value="1"/>
</dbReference>
<keyword evidence="1" id="KW-0805">Transcription regulation</keyword>
<dbReference type="GO" id="GO:0003700">
    <property type="term" value="F:DNA-binding transcription factor activity"/>
    <property type="evidence" value="ECO:0007669"/>
    <property type="project" value="TreeGrafter"/>
</dbReference>
<dbReference type="AlphaFoldDB" id="A0A9X2B092"/>
<dbReference type="Proteomes" id="UP001139207">
    <property type="component" value="Unassembled WGS sequence"/>
</dbReference>
<dbReference type="GO" id="GO:0045892">
    <property type="term" value="P:negative regulation of DNA-templated transcription"/>
    <property type="evidence" value="ECO:0007669"/>
    <property type="project" value="InterPro"/>
</dbReference>
<evidence type="ECO:0000259" key="5">
    <source>
        <dbReference type="PROSITE" id="PS50977"/>
    </source>
</evidence>
<evidence type="ECO:0000313" key="7">
    <source>
        <dbReference type="Proteomes" id="UP001139207"/>
    </source>
</evidence>
<keyword evidence="7" id="KW-1185">Reference proteome</keyword>
<name>A0A9X2B092_9CORY</name>
<dbReference type="Pfam" id="PF00440">
    <property type="entry name" value="TetR_N"/>
    <property type="match status" value="1"/>
</dbReference>
<feature type="domain" description="HTH tetR-type" evidence="5">
    <location>
        <begin position="33"/>
        <end position="96"/>
    </location>
</feature>
<keyword evidence="2 4" id="KW-0238">DNA-binding</keyword>
<dbReference type="SUPFAM" id="SSF46689">
    <property type="entry name" value="Homeodomain-like"/>
    <property type="match status" value="1"/>
</dbReference>
<dbReference type="GO" id="GO:0000976">
    <property type="term" value="F:transcription cis-regulatory region binding"/>
    <property type="evidence" value="ECO:0007669"/>
    <property type="project" value="TreeGrafter"/>
</dbReference>
<evidence type="ECO:0000256" key="3">
    <source>
        <dbReference type="ARBA" id="ARBA00023163"/>
    </source>
</evidence>
<accession>A0A9X2B092</accession>
<dbReference type="PROSITE" id="PS50977">
    <property type="entry name" value="HTH_TETR_2"/>
    <property type="match status" value="1"/>
</dbReference>
<sequence length="267" mass="29163">MDTDNNRESDRMLRLVWRHRLGEEAGRRGPRKKWSVDEVVDAAIEDADAAGTAGVEAVSMRKIAEKLHTSAASLYTYIPGRDELLGLMVDQVTGRAELPVFDGPATSATVVVERLRELSRVAWEEIHRHPWLLSAQRHRPLIGPNVSERYEWQLAALDGCGLDDVAMDHTVALVESHAVASAAASVNARELARTSGQSDVEWWQANEPVLSQVMRGDEFPVSGRVGSAVGERYQAVTDPDAVYRYGLEVILDGVRARLAGSGGADGV</sequence>
<evidence type="ECO:0000313" key="6">
    <source>
        <dbReference type="EMBL" id="MCJ7859377.1"/>
    </source>
</evidence>
<dbReference type="RefSeq" id="WP_244805098.1">
    <property type="nucleotide sequence ID" value="NZ_JALIEA010000017.1"/>
</dbReference>
<dbReference type="Pfam" id="PF02909">
    <property type="entry name" value="TetR_C_1"/>
    <property type="match status" value="1"/>
</dbReference>
<dbReference type="EMBL" id="JALIEA010000017">
    <property type="protein sequence ID" value="MCJ7859377.1"/>
    <property type="molecule type" value="Genomic_DNA"/>
</dbReference>
<dbReference type="InterPro" id="IPR036271">
    <property type="entry name" value="Tet_transcr_reg_TetR-rel_C_sf"/>
</dbReference>
<dbReference type="InterPro" id="IPR004111">
    <property type="entry name" value="Repressor_TetR_C"/>
</dbReference>
<reference evidence="6" key="1">
    <citation type="submission" date="2022-04" db="EMBL/GenBank/DDBJ databases">
        <title>Corynebacterium kalidii LD5P10.</title>
        <authorList>
            <person name="Sun J.Q."/>
        </authorList>
    </citation>
    <scope>NUCLEOTIDE SEQUENCE</scope>
    <source>
        <strain evidence="6">LD5P10</strain>
    </source>
</reference>
<dbReference type="InterPro" id="IPR001647">
    <property type="entry name" value="HTH_TetR"/>
</dbReference>
<dbReference type="Gene3D" id="1.10.357.10">
    <property type="entry name" value="Tetracycline Repressor, domain 2"/>
    <property type="match status" value="1"/>
</dbReference>
<dbReference type="PANTHER" id="PTHR30055:SF151">
    <property type="entry name" value="TRANSCRIPTIONAL REGULATORY PROTEIN"/>
    <property type="match status" value="1"/>
</dbReference>
<evidence type="ECO:0000256" key="1">
    <source>
        <dbReference type="ARBA" id="ARBA00023015"/>
    </source>
</evidence>
<organism evidence="6 7">
    <name type="scientific">Corynebacterium kalidii</name>
    <dbReference type="NCBI Taxonomy" id="2931982"/>
    <lineage>
        <taxon>Bacteria</taxon>
        <taxon>Bacillati</taxon>
        <taxon>Actinomycetota</taxon>
        <taxon>Actinomycetes</taxon>
        <taxon>Mycobacteriales</taxon>
        <taxon>Corynebacteriaceae</taxon>
        <taxon>Corynebacterium</taxon>
    </lineage>
</organism>
<comment type="caution">
    <text evidence="6">The sequence shown here is derived from an EMBL/GenBank/DDBJ whole genome shotgun (WGS) entry which is preliminary data.</text>
</comment>
<dbReference type="SUPFAM" id="SSF48498">
    <property type="entry name" value="Tetracyclin repressor-like, C-terminal domain"/>
    <property type="match status" value="1"/>
</dbReference>
<feature type="DNA-binding region" description="H-T-H motif" evidence="4">
    <location>
        <begin position="59"/>
        <end position="78"/>
    </location>
</feature>
<gene>
    <name evidence="6" type="ORF">MUN33_11750</name>
</gene>
<evidence type="ECO:0000256" key="4">
    <source>
        <dbReference type="PROSITE-ProRule" id="PRU00335"/>
    </source>
</evidence>
<protein>
    <submittedName>
        <fullName evidence="6">TetR/AcrR family transcriptional regulator</fullName>
    </submittedName>
</protein>
<dbReference type="InterPro" id="IPR009057">
    <property type="entry name" value="Homeodomain-like_sf"/>
</dbReference>
<dbReference type="Gene3D" id="1.10.10.60">
    <property type="entry name" value="Homeodomain-like"/>
    <property type="match status" value="1"/>
</dbReference>